<dbReference type="Proteomes" id="UP000320580">
    <property type="component" value="Chromosome"/>
</dbReference>
<accession>A0A5B8J9D7</accession>
<dbReference type="OrthoDB" id="9864485at2"/>
<gene>
    <name evidence="1" type="ORF">FQU76_20155</name>
</gene>
<dbReference type="AlphaFoldDB" id="A0A5B8J9D7"/>
<dbReference type="KEGG" id="sqz:FQU76_20155"/>
<dbReference type="EMBL" id="CP042266">
    <property type="protein sequence ID" value="QDY78425.1"/>
    <property type="molecule type" value="Genomic_DNA"/>
</dbReference>
<evidence type="ECO:0000313" key="2">
    <source>
        <dbReference type="Proteomes" id="UP000320580"/>
    </source>
</evidence>
<sequence>MRALPSFLEINDDLAAAWCHTPWAATDMSYDGDAYHGVFDVDLAADVSDRAPYRPVLHGSILAQIVSYHTLASMLYAYTNDHVPALATLPKVALPEARKRIVVTSMKLSLRREVAQTRVPVRLTIDRVTDKWDSHRMAFAVLSVDVAGGLQTAELEGCFNFRDRIER</sequence>
<evidence type="ECO:0000313" key="1">
    <source>
        <dbReference type="EMBL" id="QDY78425.1"/>
    </source>
</evidence>
<protein>
    <recommendedName>
        <fullName evidence="3">MaoC family dehydratase</fullName>
    </recommendedName>
</protein>
<reference evidence="1 2" key="1">
    <citation type="submission" date="2019-07" db="EMBL/GenBank/DDBJ databases">
        <authorList>
            <person name="Zhu P."/>
        </authorList>
    </citation>
    <scope>NUCLEOTIDE SEQUENCE [LARGE SCALE GENOMIC DNA]</scope>
    <source>
        <strain evidence="1 2">SSL-25</strain>
    </source>
</reference>
<keyword evidence="2" id="KW-1185">Reference proteome</keyword>
<dbReference type="RefSeq" id="WP_146481739.1">
    <property type="nucleotide sequence ID" value="NZ_CP042266.1"/>
</dbReference>
<name>A0A5B8J9D7_9ACTN</name>
<proteinExistence type="predicted"/>
<evidence type="ECO:0008006" key="3">
    <source>
        <dbReference type="Google" id="ProtNLM"/>
    </source>
</evidence>
<organism evidence="1 2">
    <name type="scientific">Streptomyces qinzhouensis</name>
    <dbReference type="NCBI Taxonomy" id="2599401"/>
    <lineage>
        <taxon>Bacteria</taxon>
        <taxon>Bacillati</taxon>
        <taxon>Actinomycetota</taxon>
        <taxon>Actinomycetes</taxon>
        <taxon>Kitasatosporales</taxon>
        <taxon>Streptomycetaceae</taxon>
        <taxon>Streptomyces</taxon>
    </lineage>
</organism>